<name>A0AAV8XCM7_9CUCU</name>
<sequence length="170" mass="18955">MAYLRCYSDNAKVATATPTPAPTRISNVLDYDETNCVDEPGAVSVVLKKGTKHAHKAIRSSKTSNAVMFATSGDSKLLLSYIVYKAKHLYEGWTEGGIEGTKYNQTHSGWFDFTIFEDWFNSVALPYFKKLGHKVLIGNNSYSHITESVIAKCEENDIRCVCCVLQTRLT</sequence>
<dbReference type="EMBL" id="JAPWTK010000712">
    <property type="protein sequence ID" value="KAJ8936782.1"/>
    <property type="molecule type" value="Genomic_DNA"/>
</dbReference>
<evidence type="ECO:0000313" key="2">
    <source>
        <dbReference type="EMBL" id="KAJ8936782.1"/>
    </source>
</evidence>
<reference evidence="2" key="1">
    <citation type="journal article" date="2023" name="Insect Mol. Biol.">
        <title>Genome sequencing provides insights into the evolution of gene families encoding plant cell wall-degrading enzymes in longhorned beetles.</title>
        <authorList>
            <person name="Shin N.R."/>
            <person name="Okamura Y."/>
            <person name="Kirsch R."/>
            <person name="Pauchet Y."/>
        </authorList>
    </citation>
    <scope>NUCLEOTIDE SEQUENCE</scope>
    <source>
        <strain evidence="2">AMC_N1</strain>
    </source>
</reference>
<protein>
    <recommendedName>
        <fullName evidence="1">DDE-1 domain-containing protein</fullName>
    </recommendedName>
</protein>
<dbReference type="AlphaFoldDB" id="A0AAV8XCM7"/>
<dbReference type="Proteomes" id="UP001162162">
    <property type="component" value="Unassembled WGS sequence"/>
</dbReference>
<gene>
    <name evidence="2" type="ORF">NQ318_008998</name>
</gene>
<accession>A0AAV8XCM7</accession>
<comment type="caution">
    <text evidence="2">The sequence shown here is derived from an EMBL/GenBank/DDBJ whole genome shotgun (WGS) entry which is preliminary data.</text>
</comment>
<dbReference type="InterPro" id="IPR004875">
    <property type="entry name" value="DDE_SF_endonuclease_dom"/>
</dbReference>
<organism evidence="2 3">
    <name type="scientific">Aromia moschata</name>
    <dbReference type="NCBI Taxonomy" id="1265417"/>
    <lineage>
        <taxon>Eukaryota</taxon>
        <taxon>Metazoa</taxon>
        <taxon>Ecdysozoa</taxon>
        <taxon>Arthropoda</taxon>
        <taxon>Hexapoda</taxon>
        <taxon>Insecta</taxon>
        <taxon>Pterygota</taxon>
        <taxon>Neoptera</taxon>
        <taxon>Endopterygota</taxon>
        <taxon>Coleoptera</taxon>
        <taxon>Polyphaga</taxon>
        <taxon>Cucujiformia</taxon>
        <taxon>Chrysomeloidea</taxon>
        <taxon>Cerambycidae</taxon>
        <taxon>Cerambycinae</taxon>
        <taxon>Callichromatini</taxon>
        <taxon>Aromia</taxon>
    </lineage>
</organism>
<proteinExistence type="predicted"/>
<feature type="domain" description="DDE-1" evidence="1">
    <location>
        <begin position="68"/>
        <end position="162"/>
    </location>
</feature>
<keyword evidence="3" id="KW-1185">Reference proteome</keyword>
<evidence type="ECO:0000313" key="3">
    <source>
        <dbReference type="Proteomes" id="UP001162162"/>
    </source>
</evidence>
<evidence type="ECO:0000259" key="1">
    <source>
        <dbReference type="Pfam" id="PF03184"/>
    </source>
</evidence>
<dbReference type="Pfam" id="PF03184">
    <property type="entry name" value="DDE_1"/>
    <property type="match status" value="1"/>
</dbReference>
<dbReference type="GO" id="GO:0003676">
    <property type="term" value="F:nucleic acid binding"/>
    <property type="evidence" value="ECO:0007669"/>
    <property type="project" value="InterPro"/>
</dbReference>